<evidence type="ECO:0008006" key="8">
    <source>
        <dbReference type="Google" id="ProtNLM"/>
    </source>
</evidence>
<evidence type="ECO:0000256" key="3">
    <source>
        <dbReference type="ARBA" id="ARBA00022942"/>
    </source>
</evidence>
<sequence length="348" mass="36568">MIDFRMATISSRLSIMSEWNRNLSENDGVAWVNCRTAGQKAIEGELRSHGVNHLGTPEVTASEGFTVTDVTKRKITVTCPEKNVSAQFVAPSTALETVHSKAINSLDISAGGALGVSASSDGHLRIWETATGIVRRELEGHAGEAETCQFFPSGMVVLSGGLDTQLKVWSVEDGSCPVTLTGHKRGIQDTAVIDKGRNVISCSLDGSARLWDCGQGKCLEVIGQGSDAINGCAVAPVCDGVDLGASGSPSSEREVGTDGKLLLLAREGGSLEGYGLKSRQKVFSMSGSSPFNCCTFLSSQIMAGGADDGNIYLVDIRNTSEPQSVIHQSASPVKCMLGYQDGFITGTN</sequence>
<evidence type="ECO:0000256" key="2">
    <source>
        <dbReference type="ARBA" id="ARBA00022737"/>
    </source>
</evidence>
<evidence type="ECO:0000256" key="1">
    <source>
        <dbReference type="ARBA" id="ARBA00022574"/>
    </source>
</evidence>
<dbReference type="PRINTS" id="PR00320">
    <property type="entry name" value="GPROTEINBRPT"/>
</dbReference>
<evidence type="ECO:0000256" key="5">
    <source>
        <dbReference type="PROSITE-ProRule" id="PRU00221"/>
    </source>
</evidence>
<dbReference type="KEGG" id="spu:578823"/>
<reference evidence="7" key="1">
    <citation type="submission" date="2015-02" db="EMBL/GenBank/DDBJ databases">
        <title>Genome sequencing for Strongylocentrotus purpuratus.</title>
        <authorList>
            <person name="Murali S."/>
            <person name="Liu Y."/>
            <person name="Vee V."/>
            <person name="English A."/>
            <person name="Wang M."/>
            <person name="Skinner E."/>
            <person name="Han Y."/>
            <person name="Muzny D.M."/>
            <person name="Worley K.C."/>
            <person name="Gibbs R.A."/>
        </authorList>
    </citation>
    <scope>NUCLEOTIDE SEQUENCE</scope>
</reference>
<keyword evidence="3" id="KW-0647">Proteasome</keyword>
<dbReference type="Proteomes" id="UP000007110">
    <property type="component" value="Unassembled WGS sequence"/>
</dbReference>
<dbReference type="SMART" id="SM00320">
    <property type="entry name" value="WD40"/>
    <property type="match status" value="4"/>
</dbReference>
<dbReference type="EnsemblMetazoa" id="XM_030972408">
    <property type="protein sequence ID" value="XP_030828268"/>
    <property type="gene ID" value="LOC578823"/>
</dbReference>
<dbReference type="OMA" id="CNWNEAL"/>
<dbReference type="Gene3D" id="2.130.10.10">
    <property type="entry name" value="YVTN repeat-like/Quinoprotein amine dehydrogenase"/>
    <property type="match status" value="2"/>
</dbReference>
<accession>A0A7M7MY50</accession>
<dbReference type="RefSeq" id="XP_030828268.1">
    <property type="nucleotide sequence ID" value="XM_030972408.1"/>
</dbReference>
<evidence type="ECO:0000313" key="7">
    <source>
        <dbReference type="Proteomes" id="UP000007110"/>
    </source>
</evidence>
<reference evidence="6" key="2">
    <citation type="submission" date="2021-01" db="UniProtKB">
        <authorList>
            <consortium name="EnsemblMetazoa"/>
        </authorList>
    </citation>
    <scope>IDENTIFICATION</scope>
</reference>
<dbReference type="SUPFAM" id="SSF50978">
    <property type="entry name" value="WD40 repeat-like"/>
    <property type="match status" value="1"/>
</dbReference>
<dbReference type="InParanoid" id="A0A7M7MY50"/>
<keyword evidence="1 5" id="KW-0853">WD repeat</keyword>
<feature type="repeat" description="WD" evidence="5">
    <location>
        <begin position="180"/>
        <end position="221"/>
    </location>
</feature>
<dbReference type="PANTHER" id="PTHR19857">
    <property type="entry name" value="MITOCHONDRIAL DIVISION PROTEIN 1-RELATED"/>
    <property type="match status" value="1"/>
</dbReference>
<feature type="repeat" description="WD" evidence="5">
    <location>
        <begin position="138"/>
        <end position="179"/>
    </location>
</feature>
<dbReference type="InterPro" id="IPR001680">
    <property type="entry name" value="WD40_rpt"/>
</dbReference>
<dbReference type="InterPro" id="IPR020472">
    <property type="entry name" value="WD40_PAC1"/>
</dbReference>
<dbReference type="FunFam" id="2.130.10.10:FF:000212">
    <property type="entry name" value="Proteasomal ATPase associated factor 1"/>
    <property type="match status" value="1"/>
</dbReference>
<keyword evidence="7" id="KW-1185">Reference proteome</keyword>
<dbReference type="OrthoDB" id="27537at2759"/>
<dbReference type="Pfam" id="PF00400">
    <property type="entry name" value="WD40"/>
    <property type="match status" value="3"/>
</dbReference>
<proteinExistence type="inferred from homology"/>
<dbReference type="AlphaFoldDB" id="A0A7M7MY50"/>
<dbReference type="GO" id="GO:0000502">
    <property type="term" value="C:proteasome complex"/>
    <property type="evidence" value="ECO:0007669"/>
    <property type="project" value="UniProtKB-KW"/>
</dbReference>
<feature type="repeat" description="WD" evidence="5">
    <location>
        <begin position="96"/>
        <end position="137"/>
    </location>
</feature>
<comment type="similarity">
    <text evidence="4">Belongs to the WD repeat PAAF1/RPN14 family.</text>
</comment>
<evidence type="ECO:0000256" key="4">
    <source>
        <dbReference type="ARBA" id="ARBA00038321"/>
    </source>
</evidence>
<name>A0A7M7MY50_STRPU</name>
<dbReference type="InterPro" id="IPR015943">
    <property type="entry name" value="WD40/YVTN_repeat-like_dom_sf"/>
</dbReference>
<evidence type="ECO:0000313" key="6">
    <source>
        <dbReference type="EnsemblMetazoa" id="XP_030828268"/>
    </source>
</evidence>
<organism evidence="6 7">
    <name type="scientific">Strongylocentrotus purpuratus</name>
    <name type="common">Purple sea urchin</name>
    <dbReference type="NCBI Taxonomy" id="7668"/>
    <lineage>
        <taxon>Eukaryota</taxon>
        <taxon>Metazoa</taxon>
        <taxon>Echinodermata</taxon>
        <taxon>Eleutherozoa</taxon>
        <taxon>Echinozoa</taxon>
        <taxon>Echinoidea</taxon>
        <taxon>Euechinoidea</taxon>
        <taxon>Echinacea</taxon>
        <taxon>Camarodonta</taxon>
        <taxon>Echinidea</taxon>
        <taxon>Strongylocentrotidae</taxon>
        <taxon>Strongylocentrotus</taxon>
    </lineage>
</organism>
<dbReference type="InterPro" id="IPR036322">
    <property type="entry name" value="WD40_repeat_dom_sf"/>
</dbReference>
<dbReference type="PROSITE" id="PS50294">
    <property type="entry name" value="WD_REPEATS_REGION"/>
    <property type="match status" value="3"/>
</dbReference>
<dbReference type="InterPro" id="IPR051179">
    <property type="entry name" value="WD_repeat_multifunction"/>
</dbReference>
<dbReference type="PROSITE" id="PS50082">
    <property type="entry name" value="WD_REPEATS_2"/>
    <property type="match status" value="3"/>
</dbReference>
<keyword evidence="2" id="KW-0677">Repeat</keyword>
<protein>
    <recommendedName>
        <fullName evidence="8">Proteasomal ATPase-associated factor 1</fullName>
    </recommendedName>
</protein>
<dbReference type="GeneID" id="578823"/>
<dbReference type="PANTHER" id="PTHR19857:SF19">
    <property type="entry name" value="26S PROTEASOME REGULATORY SUBUNIT RPN14"/>
    <property type="match status" value="1"/>
</dbReference>